<dbReference type="AlphaFoldDB" id="A0A0D3AX70"/>
<dbReference type="HOGENOM" id="CLU_1837881_0_0_1"/>
<evidence type="ECO:0000259" key="1">
    <source>
        <dbReference type="Pfam" id="PF19273"/>
    </source>
</evidence>
<dbReference type="Gramene" id="Bo2g155060.1">
    <property type="protein sequence ID" value="Bo2g155060.1"/>
    <property type="gene ID" value="Bo2g155060"/>
</dbReference>
<dbReference type="STRING" id="109376.A0A0D3AX70"/>
<dbReference type="eggNOG" id="KOG2020">
    <property type="taxonomic scope" value="Eukaryota"/>
</dbReference>
<dbReference type="OMA" id="NIDVREH"/>
<accession>A0A0D3AX70</accession>
<proteinExistence type="predicted"/>
<protein>
    <recommendedName>
        <fullName evidence="1">Exportin-5 C-terminal domain-containing protein</fullName>
    </recommendedName>
</protein>
<reference evidence="2 3" key="1">
    <citation type="journal article" date="2014" name="Genome Biol.">
        <title>Transcriptome and methylome profiling reveals relics of genome dominance in the mesopolyploid Brassica oleracea.</title>
        <authorList>
            <person name="Parkin I.A."/>
            <person name="Koh C."/>
            <person name="Tang H."/>
            <person name="Robinson S.J."/>
            <person name="Kagale S."/>
            <person name="Clarke W.E."/>
            <person name="Town C.D."/>
            <person name="Nixon J."/>
            <person name="Krishnakumar V."/>
            <person name="Bidwell S.L."/>
            <person name="Denoeud F."/>
            <person name="Belcram H."/>
            <person name="Links M.G."/>
            <person name="Just J."/>
            <person name="Clarke C."/>
            <person name="Bender T."/>
            <person name="Huebert T."/>
            <person name="Mason A.S."/>
            <person name="Pires J.C."/>
            <person name="Barker G."/>
            <person name="Moore J."/>
            <person name="Walley P.G."/>
            <person name="Manoli S."/>
            <person name="Batley J."/>
            <person name="Edwards D."/>
            <person name="Nelson M.N."/>
            <person name="Wang X."/>
            <person name="Paterson A.H."/>
            <person name="King G."/>
            <person name="Bancroft I."/>
            <person name="Chalhoub B."/>
            <person name="Sharpe A.G."/>
        </authorList>
    </citation>
    <scope>NUCLEOTIDE SEQUENCE</scope>
    <source>
        <strain evidence="2 3">cv. TO1000</strain>
    </source>
</reference>
<dbReference type="Pfam" id="PF19273">
    <property type="entry name" value="Exportin-5"/>
    <property type="match status" value="1"/>
</dbReference>
<sequence>MRVEEERAARAMPVLEANDKTQSNIDVREHQCNRFRSLHQDGLLGFPMVLLSLPCLTHNDLRSFEETVAKTPSPKEQKQLMRSLLLLGTGNNLRALAAQKNMNVITNVTLRTRGPADTSEAKEMKGKQSGWPVCCEMKPL</sequence>
<evidence type="ECO:0000313" key="3">
    <source>
        <dbReference type="Proteomes" id="UP000032141"/>
    </source>
</evidence>
<dbReference type="EnsemblPlants" id="Bo2g155060.1">
    <property type="protein sequence ID" value="Bo2g155060.1"/>
    <property type="gene ID" value="Bo2g155060"/>
</dbReference>
<organism evidence="2 3">
    <name type="scientific">Brassica oleracea var. oleracea</name>
    <dbReference type="NCBI Taxonomy" id="109376"/>
    <lineage>
        <taxon>Eukaryota</taxon>
        <taxon>Viridiplantae</taxon>
        <taxon>Streptophyta</taxon>
        <taxon>Embryophyta</taxon>
        <taxon>Tracheophyta</taxon>
        <taxon>Spermatophyta</taxon>
        <taxon>Magnoliopsida</taxon>
        <taxon>eudicotyledons</taxon>
        <taxon>Gunneridae</taxon>
        <taxon>Pentapetalae</taxon>
        <taxon>rosids</taxon>
        <taxon>malvids</taxon>
        <taxon>Brassicales</taxon>
        <taxon>Brassicaceae</taxon>
        <taxon>Brassiceae</taxon>
        <taxon>Brassica</taxon>
    </lineage>
</organism>
<name>A0A0D3AX70_BRAOL</name>
<feature type="domain" description="Exportin-5 C-terminal" evidence="1">
    <location>
        <begin position="49"/>
        <end position="100"/>
    </location>
</feature>
<evidence type="ECO:0000313" key="2">
    <source>
        <dbReference type="EnsemblPlants" id="Bo2g155060.1"/>
    </source>
</evidence>
<keyword evidence="3" id="KW-1185">Reference proteome</keyword>
<reference evidence="2" key="2">
    <citation type="submission" date="2015-03" db="UniProtKB">
        <authorList>
            <consortium name="EnsemblPlants"/>
        </authorList>
    </citation>
    <scope>IDENTIFICATION</scope>
</reference>
<dbReference type="InterPro" id="IPR045478">
    <property type="entry name" value="Exportin-5_C"/>
</dbReference>
<dbReference type="Proteomes" id="UP000032141">
    <property type="component" value="Chromosome C2"/>
</dbReference>